<dbReference type="AlphaFoldDB" id="A0A067SZS3"/>
<feature type="region of interest" description="Disordered" evidence="1">
    <location>
        <begin position="1"/>
        <end position="38"/>
    </location>
</feature>
<gene>
    <name evidence="2" type="ORF">GALMADRAFT_480255</name>
</gene>
<name>A0A067SZS3_GALM3</name>
<keyword evidence="3" id="KW-1185">Reference proteome</keyword>
<evidence type="ECO:0000256" key="1">
    <source>
        <dbReference type="SAM" id="MobiDB-lite"/>
    </source>
</evidence>
<accession>A0A067SZS3</accession>
<sequence length="67" mass="7229">MLALPYPPPTGSGHRPQLPFDVGPTHSMCSSSAPGRLTPQRRRVICPRSFNLTRPRSCQAPFVSAAA</sequence>
<proteinExistence type="predicted"/>
<dbReference type="HOGENOM" id="CLU_2812525_0_0_1"/>
<organism evidence="2 3">
    <name type="scientific">Galerina marginata (strain CBS 339.88)</name>
    <dbReference type="NCBI Taxonomy" id="685588"/>
    <lineage>
        <taxon>Eukaryota</taxon>
        <taxon>Fungi</taxon>
        <taxon>Dikarya</taxon>
        <taxon>Basidiomycota</taxon>
        <taxon>Agaricomycotina</taxon>
        <taxon>Agaricomycetes</taxon>
        <taxon>Agaricomycetidae</taxon>
        <taxon>Agaricales</taxon>
        <taxon>Agaricineae</taxon>
        <taxon>Strophariaceae</taxon>
        <taxon>Galerina</taxon>
    </lineage>
</organism>
<reference evidence="3" key="1">
    <citation type="journal article" date="2014" name="Proc. Natl. Acad. Sci. U.S.A.">
        <title>Extensive sampling of basidiomycete genomes demonstrates inadequacy of the white-rot/brown-rot paradigm for wood decay fungi.</title>
        <authorList>
            <person name="Riley R."/>
            <person name="Salamov A.A."/>
            <person name="Brown D.W."/>
            <person name="Nagy L.G."/>
            <person name="Floudas D."/>
            <person name="Held B.W."/>
            <person name="Levasseur A."/>
            <person name="Lombard V."/>
            <person name="Morin E."/>
            <person name="Otillar R."/>
            <person name="Lindquist E.A."/>
            <person name="Sun H."/>
            <person name="LaButti K.M."/>
            <person name="Schmutz J."/>
            <person name="Jabbour D."/>
            <person name="Luo H."/>
            <person name="Baker S.E."/>
            <person name="Pisabarro A.G."/>
            <person name="Walton J.D."/>
            <person name="Blanchette R.A."/>
            <person name="Henrissat B."/>
            <person name="Martin F."/>
            <person name="Cullen D."/>
            <person name="Hibbett D.S."/>
            <person name="Grigoriev I.V."/>
        </authorList>
    </citation>
    <scope>NUCLEOTIDE SEQUENCE [LARGE SCALE GENOMIC DNA]</scope>
    <source>
        <strain evidence="3">CBS 339.88</strain>
    </source>
</reference>
<protein>
    <submittedName>
        <fullName evidence="2">Uncharacterized protein</fullName>
    </submittedName>
</protein>
<dbReference type="EMBL" id="KL142379">
    <property type="protein sequence ID" value="KDR76381.1"/>
    <property type="molecule type" value="Genomic_DNA"/>
</dbReference>
<evidence type="ECO:0000313" key="2">
    <source>
        <dbReference type="EMBL" id="KDR76381.1"/>
    </source>
</evidence>
<feature type="compositionally biased region" description="Pro residues" evidence="1">
    <location>
        <begin position="1"/>
        <end position="10"/>
    </location>
</feature>
<evidence type="ECO:0000313" key="3">
    <source>
        <dbReference type="Proteomes" id="UP000027222"/>
    </source>
</evidence>
<dbReference type="Proteomes" id="UP000027222">
    <property type="component" value="Unassembled WGS sequence"/>
</dbReference>